<gene>
    <name evidence="1" type="ORF">L6452_16824</name>
</gene>
<accession>A0ACB9C1L3</accession>
<evidence type="ECO:0000313" key="2">
    <source>
        <dbReference type="Proteomes" id="UP001055879"/>
    </source>
</evidence>
<dbReference type="Proteomes" id="UP001055879">
    <property type="component" value="Linkage Group LG05"/>
</dbReference>
<evidence type="ECO:0000313" key="1">
    <source>
        <dbReference type="EMBL" id="KAI3728192.1"/>
    </source>
</evidence>
<proteinExistence type="predicted"/>
<comment type="caution">
    <text evidence="1">The sequence shown here is derived from an EMBL/GenBank/DDBJ whole genome shotgun (WGS) entry which is preliminary data.</text>
</comment>
<reference evidence="1 2" key="2">
    <citation type="journal article" date="2022" name="Mol. Ecol. Resour.">
        <title>The genomes of chicory, endive, great burdock and yacon provide insights into Asteraceae paleo-polyploidization history and plant inulin production.</title>
        <authorList>
            <person name="Fan W."/>
            <person name="Wang S."/>
            <person name="Wang H."/>
            <person name="Wang A."/>
            <person name="Jiang F."/>
            <person name="Liu H."/>
            <person name="Zhao H."/>
            <person name="Xu D."/>
            <person name="Zhang Y."/>
        </authorList>
    </citation>
    <scope>NUCLEOTIDE SEQUENCE [LARGE SCALE GENOMIC DNA]</scope>
    <source>
        <strain evidence="2">cv. Niubang</strain>
    </source>
</reference>
<keyword evidence="2" id="KW-1185">Reference proteome</keyword>
<protein>
    <submittedName>
        <fullName evidence="1">Uncharacterized protein</fullName>
    </submittedName>
</protein>
<reference evidence="2" key="1">
    <citation type="journal article" date="2022" name="Mol. Ecol. Resour.">
        <title>The genomes of chicory, endive, great burdock and yacon provide insights into Asteraceae palaeo-polyploidization history and plant inulin production.</title>
        <authorList>
            <person name="Fan W."/>
            <person name="Wang S."/>
            <person name="Wang H."/>
            <person name="Wang A."/>
            <person name="Jiang F."/>
            <person name="Liu H."/>
            <person name="Zhao H."/>
            <person name="Xu D."/>
            <person name="Zhang Y."/>
        </authorList>
    </citation>
    <scope>NUCLEOTIDE SEQUENCE [LARGE SCALE GENOMIC DNA]</scope>
    <source>
        <strain evidence="2">cv. Niubang</strain>
    </source>
</reference>
<sequence>MDFDHENVRSAINEDRLSSLPDELIHQILSCLDSKFAVQTCLLSSRWKLLWTSMPCLNFDSHHFVSLPKFAKFVTHVLSHRNHQIEVTSVKLDFRGAASQFFVRKIANYVFSHNVQELNVVISPKKHHEFPPCLFSSQSLKHFTLSSSSCFFAPCVTPKTPWDFPALTSLHLSEITLCEVNTYKSIDLFSKCANLKNLTLHSFFVNNVEVFDIITPQLSDLTLINGRRLEVINLVAPRLENLTVIDCSIKNPIAPPGLLTLSYKGFPPAQLSKEGFHSLNKVTISLSTYSSNMPFEEEDAHKTINLLQEVHSAKFLTLNFDIVECISSFPDLLSPHSSPFSNLICLNIDPSRRNDAYKAKMSTEARNFLLENSPHATFIMELPEAPPTKAMKQKEAREKRKAKLVADIERHMTELQASVELGKMDHGRAEGVKDEFGYLIADARMLVEQKMTLNEQAKESAERHKVEMQIQVDQRTVQTESGRPHIELGKVLVEEGMQMQVERRELPIDSHKAEMQLKGREAHTESEGVYTGLFARFEACFQRMRDLVNEGKEDGFFIFKKMHLIRSFLEKLPKRQRAEIEARYSRQLEASEAQGHLLITENVAYEKFLSDEISTFQNAFSSNIPHASASSSSCSPIIPTPSTSNINSMQVDIRAAEDYAKMEICFFVVVLQIHTISHQVMVVGIGFNWIHC</sequence>
<organism evidence="1 2">
    <name type="scientific">Arctium lappa</name>
    <name type="common">Greater burdock</name>
    <name type="synonym">Lappa major</name>
    <dbReference type="NCBI Taxonomy" id="4217"/>
    <lineage>
        <taxon>Eukaryota</taxon>
        <taxon>Viridiplantae</taxon>
        <taxon>Streptophyta</taxon>
        <taxon>Embryophyta</taxon>
        <taxon>Tracheophyta</taxon>
        <taxon>Spermatophyta</taxon>
        <taxon>Magnoliopsida</taxon>
        <taxon>eudicotyledons</taxon>
        <taxon>Gunneridae</taxon>
        <taxon>Pentapetalae</taxon>
        <taxon>asterids</taxon>
        <taxon>campanulids</taxon>
        <taxon>Asterales</taxon>
        <taxon>Asteraceae</taxon>
        <taxon>Carduoideae</taxon>
        <taxon>Cardueae</taxon>
        <taxon>Arctiinae</taxon>
        <taxon>Arctium</taxon>
    </lineage>
</organism>
<dbReference type="EMBL" id="CM042051">
    <property type="protein sequence ID" value="KAI3728192.1"/>
    <property type="molecule type" value="Genomic_DNA"/>
</dbReference>
<name>A0ACB9C1L3_ARCLA</name>